<evidence type="ECO:0000313" key="4">
    <source>
        <dbReference type="Proteomes" id="UP000010480"/>
    </source>
</evidence>
<proteinExistence type="predicted"/>
<gene>
    <name evidence="3" type="ordered locus">Cyan10605_0294</name>
</gene>
<dbReference type="OrthoDB" id="1393129at2"/>
<dbReference type="Pfam" id="PF13448">
    <property type="entry name" value="DUF4114"/>
    <property type="match status" value="1"/>
</dbReference>
<evidence type="ECO:0000259" key="1">
    <source>
        <dbReference type="Pfam" id="PF01345"/>
    </source>
</evidence>
<evidence type="ECO:0000259" key="2">
    <source>
        <dbReference type="Pfam" id="PF13448"/>
    </source>
</evidence>
<accession>K9Z132</accession>
<dbReference type="EMBL" id="CP003947">
    <property type="protein sequence ID" value="AFZ52442.1"/>
    <property type="molecule type" value="Genomic_DNA"/>
</dbReference>
<feature type="domain" description="DUF4114" evidence="2">
    <location>
        <begin position="1064"/>
        <end position="1134"/>
    </location>
</feature>
<dbReference type="Pfam" id="PF01345">
    <property type="entry name" value="DUF11"/>
    <property type="match status" value="1"/>
</dbReference>
<dbReference type="InterPro" id="IPR025193">
    <property type="entry name" value="DUF4114"/>
</dbReference>
<name>K9Z132_CYAAP</name>
<evidence type="ECO:0000313" key="3">
    <source>
        <dbReference type="EMBL" id="AFZ52442.1"/>
    </source>
</evidence>
<evidence type="ECO:0008006" key="5">
    <source>
        <dbReference type="Google" id="ProtNLM"/>
    </source>
</evidence>
<dbReference type="eggNOG" id="COG2931">
    <property type="taxonomic scope" value="Bacteria"/>
</dbReference>
<protein>
    <recommendedName>
        <fullName evidence="5">DUF4114 domain-containing protein</fullName>
    </recommendedName>
</protein>
<dbReference type="RefSeq" id="WP_015218174.1">
    <property type="nucleotide sequence ID" value="NC_019776.1"/>
</dbReference>
<dbReference type="STRING" id="755178.Cyan10605_0294"/>
<dbReference type="HOGENOM" id="CLU_278191_0_0_3"/>
<organism evidence="3 4">
    <name type="scientific">Cyanobacterium aponinum (strain PCC 10605)</name>
    <dbReference type="NCBI Taxonomy" id="755178"/>
    <lineage>
        <taxon>Bacteria</taxon>
        <taxon>Bacillati</taxon>
        <taxon>Cyanobacteriota</taxon>
        <taxon>Cyanophyceae</taxon>
        <taxon>Oscillatoriophycideae</taxon>
        <taxon>Chroococcales</taxon>
        <taxon>Geminocystaceae</taxon>
        <taxon>Cyanobacterium</taxon>
    </lineage>
</organism>
<sequence>MINSGGVSLNGGEIELSGQREFRLGSLTLETNDLSLDISENPESFVLQGDASLIGFIPVSNISVSADFDPPGFIEIDLNGNPVLSVDGDVSLSDVVIVEDVLELKQFVLGIDTTDDSLSADAILDIPDGIQLEGDISFLDGKLDAIAFQLDAENGIPLFEGVTLNGFGGDVENILAQENAGIDLTNTTLGDEGIKIASAIINEDNKFIDPDSIREFIVFERELGLIYYPKEIEKIEVGSGNAEEIRQSLQEKYPDSFVTNRLEEIEREVYISDRRYSIFEGVEADGKIQTSEPVFIGDIEIDAGVPDGGSISVPGFLGVPNNRVDLADFISIKGDVLYTSEVLALAATLDLFDPNIVKGDGTLVLDSRSKTISADVNLDIFNGLITSSDQFTINSNFDVVIDGDISINIPKKIGGFSVPFVGGKSIRADYAFQFINDGNSSNDFVAFWGHVPVIGTFGVEVSFNGDIRTIGHPPAEETGSWTISEGTESLFLEATWENSVNDVEIIIETPNGEFLTEDEFMANGIEFVDFLTDAEGKVVKIDNPAAGVWDIKVQEDFLSQVGEVAYHAVLGETEKPSLKIETPTVIEEDSTVNIPYQLEDVDSDATVSFFLDHDNKNFDGLLIGHALPEDKNSFTWNTKGIAPGTYFIYGRAIDEQNEPVLVYSSDFITITETIDISLEYILPDTDAVINQPFTYQLELKNDSDRTATDLRIVSKLKDNGEFISANLPVEQKGKELIFNIDTLGAKETKIVEVTITPTALGELTNRLEVSHPAYDENINNNHEFFSVNVVNPETQLTRLNNDIFSILSNSSASQLDFQLLGANSESVNEVGFFIVENEQGTITDNQGNQFNPNDQEYMQKALSQSQVIFSALNNLPNGFEQTQLTRTIENLQNGDRIVFFFIENATAKDVIQGNTDSNQVFFGSTFNHKNFNPLEVTILGDNEFNLAWQTDGDNSTYDEMTLSVNSRVNDNISNSPIIKQNNSSEIIDLTEFEESVPVNVSVYREAAFDNLVGFYAIDDLLGNVGGVSPESTNYQQIALENRVQTLDLIQVENQQTKTISGFLEGGQLFAPFIISNGSFEDALNGLADVYFPFLGANTDKLDHIRLLADNTFGFEDLANGGDRDFNDLIISLNSTST</sequence>
<dbReference type="eggNOG" id="COG4222">
    <property type="taxonomic scope" value="Bacteria"/>
</dbReference>
<dbReference type="PATRIC" id="fig|755178.3.peg.305"/>
<dbReference type="KEGG" id="can:Cyan10605_0294"/>
<dbReference type="AlphaFoldDB" id="K9Z132"/>
<dbReference type="Proteomes" id="UP000010480">
    <property type="component" value="Chromosome"/>
</dbReference>
<dbReference type="InterPro" id="IPR001434">
    <property type="entry name" value="OmcB-like_DUF11"/>
</dbReference>
<feature type="domain" description="DUF11" evidence="1">
    <location>
        <begin position="675"/>
        <end position="783"/>
    </location>
</feature>
<reference evidence="4" key="1">
    <citation type="journal article" date="2013" name="Proc. Natl. Acad. Sci. U.S.A.">
        <title>Improving the coverage of the cyanobacterial phylum using diversity-driven genome sequencing.</title>
        <authorList>
            <person name="Shih P.M."/>
            <person name="Wu D."/>
            <person name="Latifi A."/>
            <person name="Axen S.D."/>
            <person name="Fewer D.P."/>
            <person name="Talla E."/>
            <person name="Calteau A."/>
            <person name="Cai F."/>
            <person name="Tandeau de Marsac N."/>
            <person name="Rippka R."/>
            <person name="Herdman M."/>
            <person name="Sivonen K."/>
            <person name="Coursin T."/>
            <person name="Laurent T."/>
            <person name="Goodwin L."/>
            <person name="Nolan M."/>
            <person name="Davenport K.W."/>
            <person name="Han C.S."/>
            <person name="Rubin E.M."/>
            <person name="Eisen J.A."/>
            <person name="Woyke T."/>
            <person name="Gugger M."/>
            <person name="Kerfeld C.A."/>
        </authorList>
    </citation>
    <scope>NUCLEOTIDE SEQUENCE [LARGE SCALE GENOMIC DNA]</scope>
    <source>
        <strain evidence="4">PCC 10605</strain>
    </source>
</reference>
<keyword evidence="4" id="KW-1185">Reference proteome</keyword>